<accession>A0A5C3KIX2</accession>
<keyword evidence="3" id="KW-1185">Reference proteome</keyword>
<organism evidence="2 3">
    <name type="scientific">Coprinopsis marcescibilis</name>
    <name type="common">Agaric fungus</name>
    <name type="synonym">Psathyrella marcescibilis</name>
    <dbReference type="NCBI Taxonomy" id="230819"/>
    <lineage>
        <taxon>Eukaryota</taxon>
        <taxon>Fungi</taxon>
        <taxon>Dikarya</taxon>
        <taxon>Basidiomycota</taxon>
        <taxon>Agaricomycotina</taxon>
        <taxon>Agaricomycetes</taxon>
        <taxon>Agaricomycetidae</taxon>
        <taxon>Agaricales</taxon>
        <taxon>Agaricineae</taxon>
        <taxon>Psathyrellaceae</taxon>
        <taxon>Coprinopsis</taxon>
    </lineage>
</organism>
<feature type="region of interest" description="Disordered" evidence="1">
    <location>
        <begin position="476"/>
        <end position="606"/>
    </location>
</feature>
<feature type="compositionally biased region" description="Polar residues" evidence="1">
    <location>
        <begin position="102"/>
        <end position="116"/>
    </location>
</feature>
<feature type="region of interest" description="Disordered" evidence="1">
    <location>
        <begin position="320"/>
        <end position="343"/>
    </location>
</feature>
<dbReference type="Proteomes" id="UP000307440">
    <property type="component" value="Unassembled WGS sequence"/>
</dbReference>
<feature type="compositionally biased region" description="Polar residues" evidence="1">
    <location>
        <begin position="194"/>
        <end position="209"/>
    </location>
</feature>
<feature type="compositionally biased region" description="Polar residues" evidence="1">
    <location>
        <begin position="498"/>
        <end position="511"/>
    </location>
</feature>
<evidence type="ECO:0000313" key="2">
    <source>
        <dbReference type="EMBL" id="TFK20002.1"/>
    </source>
</evidence>
<feature type="compositionally biased region" description="Polar residues" evidence="1">
    <location>
        <begin position="275"/>
        <end position="289"/>
    </location>
</feature>
<feature type="region of interest" description="Disordered" evidence="1">
    <location>
        <begin position="92"/>
        <end position="214"/>
    </location>
</feature>
<feature type="region of interest" description="Disordered" evidence="1">
    <location>
        <begin position="267"/>
        <end position="289"/>
    </location>
</feature>
<reference evidence="2 3" key="1">
    <citation type="journal article" date="2019" name="Nat. Ecol. Evol.">
        <title>Megaphylogeny resolves global patterns of mushroom evolution.</title>
        <authorList>
            <person name="Varga T."/>
            <person name="Krizsan K."/>
            <person name="Foldi C."/>
            <person name="Dima B."/>
            <person name="Sanchez-Garcia M."/>
            <person name="Sanchez-Ramirez S."/>
            <person name="Szollosi G.J."/>
            <person name="Szarkandi J.G."/>
            <person name="Papp V."/>
            <person name="Albert L."/>
            <person name="Andreopoulos W."/>
            <person name="Angelini C."/>
            <person name="Antonin V."/>
            <person name="Barry K.W."/>
            <person name="Bougher N.L."/>
            <person name="Buchanan P."/>
            <person name="Buyck B."/>
            <person name="Bense V."/>
            <person name="Catcheside P."/>
            <person name="Chovatia M."/>
            <person name="Cooper J."/>
            <person name="Damon W."/>
            <person name="Desjardin D."/>
            <person name="Finy P."/>
            <person name="Geml J."/>
            <person name="Haridas S."/>
            <person name="Hughes K."/>
            <person name="Justo A."/>
            <person name="Karasinski D."/>
            <person name="Kautmanova I."/>
            <person name="Kiss B."/>
            <person name="Kocsube S."/>
            <person name="Kotiranta H."/>
            <person name="LaButti K.M."/>
            <person name="Lechner B.E."/>
            <person name="Liimatainen K."/>
            <person name="Lipzen A."/>
            <person name="Lukacs Z."/>
            <person name="Mihaltcheva S."/>
            <person name="Morgado L.N."/>
            <person name="Niskanen T."/>
            <person name="Noordeloos M.E."/>
            <person name="Ohm R.A."/>
            <person name="Ortiz-Santana B."/>
            <person name="Ovrebo C."/>
            <person name="Racz N."/>
            <person name="Riley R."/>
            <person name="Savchenko A."/>
            <person name="Shiryaev A."/>
            <person name="Soop K."/>
            <person name="Spirin V."/>
            <person name="Szebenyi C."/>
            <person name="Tomsovsky M."/>
            <person name="Tulloss R.E."/>
            <person name="Uehling J."/>
            <person name="Grigoriev I.V."/>
            <person name="Vagvolgyi C."/>
            <person name="Papp T."/>
            <person name="Martin F.M."/>
            <person name="Miettinen O."/>
            <person name="Hibbett D.S."/>
            <person name="Nagy L.G."/>
        </authorList>
    </citation>
    <scope>NUCLEOTIDE SEQUENCE [LARGE SCALE GENOMIC DNA]</scope>
    <source>
        <strain evidence="2 3">CBS 121175</strain>
    </source>
</reference>
<dbReference type="AlphaFoldDB" id="A0A5C3KIX2"/>
<feature type="region of interest" description="Disordered" evidence="1">
    <location>
        <begin position="375"/>
        <end position="427"/>
    </location>
</feature>
<sequence length="693" mass="74923">MGHRVISNLEFRCWAACPSSTLHKYRSSSTSKATLVISSQPSPPLPRYEDMGFFSTRKPDETNGTGFVTVATTSHADKSVVQVIRSRFYGKKGKEREVEQLPYSSTKTSSRQNGSVVTPMLSPASAPNGASIGASPRPSTSQRNPPPTPASILQKSYADNKSLPPTPTKSRTVEVIAPSGSSASVRSSRRGPSTPSKSGDTTIVLSPTPQRKHADSVTVTLAQRLNELAVANSEGLLNDDEYRLLRQSLFDRFATAAVVPQEESIVPATRPRPRNGSNADGRTTLRPLSNFQVEVPRPSSIHSRNSMSFGGGVADLIRRATGRRSSSATSPAKDSDASSVWSGKSSSSKIFRFRPSISKKSSNSSINTTVSRAQADTISISSKRGASGSDKGHSDSGHFSSSGNRSTTGSIRKLQTPPSSFPTRVIGSDTRYATSIRDVFDEDNLKTAQDVQREIQAVEAEQRRLMDAFNGLELTTLSKARRHHPPKPSLKSADLAKGSSQGEGSQWTARLSDTRSQRRLNPSESDVLSIRSGVSVGTAPSVAPSMARSAISSRSKSLRAKGSHILSPNGTLASPASLQRKNSSSSFTSTDRRHEKSQMQAPPVPALPAAISHGHLRAMNNSSISLVRSTGHLPMDVVHEDEDARIGMEDEAENEMDDIRRRREEVALRYEARLDYLRAKLKGAQLHEKLMKK</sequence>
<protein>
    <submittedName>
        <fullName evidence="2">Uncharacterized protein</fullName>
    </submittedName>
</protein>
<evidence type="ECO:0000256" key="1">
    <source>
        <dbReference type="SAM" id="MobiDB-lite"/>
    </source>
</evidence>
<dbReference type="EMBL" id="ML210316">
    <property type="protein sequence ID" value="TFK20002.1"/>
    <property type="molecule type" value="Genomic_DNA"/>
</dbReference>
<feature type="compositionally biased region" description="Low complexity" evidence="1">
    <location>
        <begin position="177"/>
        <end position="193"/>
    </location>
</feature>
<gene>
    <name evidence="2" type="ORF">FA15DRAFT_708478</name>
</gene>
<dbReference type="STRING" id="230819.A0A5C3KIX2"/>
<feature type="compositionally biased region" description="Polar residues" evidence="1">
    <location>
        <begin position="566"/>
        <end position="589"/>
    </location>
</feature>
<feature type="compositionally biased region" description="Polar residues" evidence="1">
    <location>
        <begin position="375"/>
        <end position="384"/>
    </location>
</feature>
<dbReference type="OrthoDB" id="3367070at2759"/>
<name>A0A5C3KIX2_COPMA</name>
<evidence type="ECO:0000313" key="3">
    <source>
        <dbReference type="Proteomes" id="UP000307440"/>
    </source>
</evidence>
<proteinExistence type="predicted"/>